<evidence type="ECO:0000313" key="2">
    <source>
        <dbReference type="EMBL" id="MCI3270789.1"/>
    </source>
</evidence>
<gene>
    <name evidence="2" type="ORF">MQP27_06645</name>
</gene>
<dbReference type="RefSeq" id="WP_242762189.1">
    <property type="nucleotide sequence ID" value="NZ_JALDAY010000002.1"/>
</dbReference>
<dbReference type="InterPro" id="IPR005074">
    <property type="entry name" value="Peptidase_C39"/>
</dbReference>
<accession>A0ABS9Y0S4</accession>
<reference evidence="2" key="1">
    <citation type="submission" date="2022-03" db="EMBL/GenBank/DDBJ databases">
        <title>Streptomyces 7R015 and 7R016 isolated from Barleria lupulina in Thailand.</title>
        <authorList>
            <person name="Kanchanasin P."/>
            <person name="Phongsopitanun W."/>
            <person name="Tanasupawat S."/>
        </authorList>
    </citation>
    <scope>NUCLEOTIDE SEQUENCE</scope>
    <source>
        <strain evidence="2">7R015</strain>
    </source>
</reference>
<dbReference type="PROSITE" id="PS50990">
    <property type="entry name" value="PEPTIDASE_C39"/>
    <property type="match status" value="1"/>
</dbReference>
<feature type="domain" description="Peptidase C39" evidence="1">
    <location>
        <begin position="32"/>
        <end position="173"/>
    </location>
</feature>
<dbReference type="Proteomes" id="UP001165269">
    <property type="component" value="Unassembled WGS sequence"/>
</dbReference>
<proteinExistence type="predicted"/>
<name>A0ABS9Y0S4_9ACTN</name>
<keyword evidence="3" id="KW-1185">Reference proteome</keyword>
<comment type="caution">
    <text evidence="2">The sequence shown here is derived from an EMBL/GenBank/DDBJ whole genome shotgun (WGS) entry which is preliminary data.</text>
</comment>
<dbReference type="InterPro" id="IPR039564">
    <property type="entry name" value="Peptidase_C39-like"/>
</dbReference>
<dbReference type="EMBL" id="JALDAY010000002">
    <property type="protein sequence ID" value="MCI3270789.1"/>
    <property type="molecule type" value="Genomic_DNA"/>
</dbReference>
<evidence type="ECO:0000259" key="1">
    <source>
        <dbReference type="PROSITE" id="PS50990"/>
    </source>
</evidence>
<dbReference type="Pfam" id="PF13529">
    <property type="entry name" value="Peptidase_C39_2"/>
    <property type="match status" value="1"/>
</dbReference>
<protein>
    <submittedName>
        <fullName evidence="2">C39 family peptidase</fullName>
    </submittedName>
</protein>
<evidence type="ECO:0000313" key="3">
    <source>
        <dbReference type="Proteomes" id="UP001165269"/>
    </source>
</evidence>
<sequence length="183" mass="19948">MPRVHDVPLCRQLIDPAEWDLHGGWALGDRIEWSNRACGLASLRMILLAYGREARTVTELLKLAVKHEVLTPRGALHVGIASLATDLGVPATAEPVPVEDLTARLDHAPLIVSVTEQFPDDGRTGGHLVILRGYVDGPDPTIHFRDPSAWGQTHDRVPLSRVSASYTGRAITFTPLNSNGESR</sequence>
<organism evidence="2 3">
    <name type="scientific">Streptomyces cylindrosporus</name>
    <dbReference type="NCBI Taxonomy" id="2927583"/>
    <lineage>
        <taxon>Bacteria</taxon>
        <taxon>Bacillati</taxon>
        <taxon>Actinomycetota</taxon>
        <taxon>Actinomycetes</taxon>
        <taxon>Kitasatosporales</taxon>
        <taxon>Streptomycetaceae</taxon>
        <taxon>Streptomyces</taxon>
    </lineage>
</organism>
<dbReference type="Gene3D" id="3.90.70.10">
    <property type="entry name" value="Cysteine proteinases"/>
    <property type="match status" value="1"/>
</dbReference>